<dbReference type="InterPro" id="IPR000073">
    <property type="entry name" value="AB_hydrolase_1"/>
</dbReference>
<dbReference type="Pfam" id="PF12697">
    <property type="entry name" value="Abhydrolase_6"/>
    <property type="match status" value="1"/>
</dbReference>
<evidence type="ECO:0000259" key="1">
    <source>
        <dbReference type="Pfam" id="PF12697"/>
    </source>
</evidence>
<dbReference type="GO" id="GO:0016787">
    <property type="term" value="F:hydrolase activity"/>
    <property type="evidence" value="ECO:0007669"/>
    <property type="project" value="UniProtKB-KW"/>
</dbReference>
<dbReference type="KEGG" id="nsh:GXM_02994"/>
<organism evidence="2 3">
    <name type="scientific">Nostoc sphaeroides CCNUC1</name>
    <dbReference type="NCBI Taxonomy" id="2653204"/>
    <lineage>
        <taxon>Bacteria</taxon>
        <taxon>Bacillati</taxon>
        <taxon>Cyanobacteriota</taxon>
        <taxon>Cyanophyceae</taxon>
        <taxon>Nostocales</taxon>
        <taxon>Nostocaceae</taxon>
        <taxon>Nostoc</taxon>
    </lineage>
</organism>
<dbReference type="EMBL" id="CP045226">
    <property type="protein sequence ID" value="QFS45517.1"/>
    <property type="molecule type" value="Genomic_DNA"/>
</dbReference>
<feature type="domain" description="AB hydrolase-1" evidence="1">
    <location>
        <begin position="56"/>
        <end position="321"/>
    </location>
</feature>
<accession>A0A5P8VYQ2</accession>
<dbReference type="PANTHER" id="PTHR47914">
    <property type="entry name" value="ALPHA/BETA-HYDROLASES SUPERFAMILY PROTEIN"/>
    <property type="match status" value="1"/>
</dbReference>
<dbReference type="Gene3D" id="3.40.50.1820">
    <property type="entry name" value="alpha/beta hydrolase"/>
    <property type="match status" value="1"/>
</dbReference>
<protein>
    <submittedName>
        <fullName evidence="2">Alpha/beta hydrolase</fullName>
    </submittedName>
</protein>
<dbReference type="PANTHER" id="PTHR47914:SF1">
    <property type="entry name" value="ALPHA_BETA-HYDROLASES SUPERFAMILY PROTEIN"/>
    <property type="match status" value="1"/>
</dbReference>
<evidence type="ECO:0000313" key="2">
    <source>
        <dbReference type="EMBL" id="QFS45517.1"/>
    </source>
</evidence>
<dbReference type="InterPro" id="IPR029058">
    <property type="entry name" value="AB_hydrolase_fold"/>
</dbReference>
<proteinExistence type="predicted"/>
<dbReference type="Proteomes" id="UP000326678">
    <property type="component" value="Chromosome Gxm1"/>
</dbReference>
<evidence type="ECO:0000313" key="3">
    <source>
        <dbReference type="Proteomes" id="UP000326678"/>
    </source>
</evidence>
<gene>
    <name evidence="2" type="ORF">GXM_02994</name>
</gene>
<dbReference type="AlphaFoldDB" id="A0A5P8VYQ2"/>
<keyword evidence="2" id="KW-0378">Hydrolase</keyword>
<name>A0A5P8VYQ2_9NOSO</name>
<dbReference type="SUPFAM" id="SSF53474">
    <property type="entry name" value="alpha/beta-Hydrolases"/>
    <property type="match status" value="1"/>
</dbReference>
<keyword evidence="3" id="KW-1185">Reference proteome</keyword>
<sequence>MTNKVQIPKFSLMSTNLLSTSAATGFGGVVQEYLWNWENQQLRVVYETLGKGSPLLLLPSFSTVSTRLEVGELAKLLAPNFQVVAIDWPGFGESSRPSLNYRPEIYQQFLEDFVKAVLRRRPSATLRTGSVQVFNTPITAIAAGHAASYVLQLAVKQQAAFSKILLLAPTWRGPLPTMGASQQIAGMVRELVRSPILGQALYKLNTTQSFLSFMYRRHVFTDAAKITPSFIEKKWQTTQQPGARFASAAFVTGNLDAVHEQSDFLELVQSLTVPLMVVIGESSPPKSREEMNALVALPGVRSVVIPGSLGLHEEYPAVVLEAVQDFLFSSEN</sequence>
<reference evidence="2 3" key="1">
    <citation type="submission" date="2019-10" db="EMBL/GenBank/DDBJ databases">
        <title>Genomic and transcriptomic insights into the perfect genentic adaptation of a filamentous nitrogen-fixing cyanobacterium to rice fields.</title>
        <authorList>
            <person name="Chen Z."/>
        </authorList>
    </citation>
    <scope>NUCLEOTIDE SEQUENCE [LARGE SCALE GENOMIC DNA]</scope>
    <source>
        <strain evidence="2">CCNUC1</strain>
    </source>
</reference>